<evidence type="ECO:0000256" key="1">
    <source>
        <dbReference type="SAM" id="MobiDB-lite"/>
    </source>
</evidence>
<dbReference type="Gramene" id="Pp3c3_9610V3.4">
    <property type="protein sequence ID" value="Pp3c3_9610V3.4"/>
    <property type="gene ID" value="Pp3c3_9610"/>
</dbReference>
<dbReference type="InParanoid" id="A0A7I4DFY9"/>
<feature type="compositionally biased region" description="Polar residues" evidence="1">
    <location>
        <begin position="28"/>
        <end position="54"/>
    </location>
</feature>
<gene>
    <name evidence="2" type="primary">LOC112279308</name>
</gene>
<dbReference type="AlphaFoldDB" id="A0A7I4DFY9"/>
<dbReference type="Proteomes" id="UP000006727">
    <property type="component" value="Chromosome 3"/>
</dbReference>
<accession>A0A7I4DFY9</accession>
<proteinExistence type="predicted"/>
<dbReference type="EMBL" id="ABEU02000003">
    <property type="status" value="NOT_ANNOTATED_CDS"/>
    <property type="molecule type" value="Genomic_DNA"/>
</dbReference>
<feature type="region of interest" description="Disordered" evidence="1">
    <location>
        <begin position="1"/>
        <end position="118"/>
    </location>
</feature>
<organism evidence="2 3">
    <name type="scientific">Physcomitrium patens</name>
    <name type="common">Spreading-leaved earth moss</name>
    <name type="synonym">Physcomitrella patens</name>
    <dbReference type="NCBI Taxonomy" id="3218"/>
    <lineage>
        <taxon>Eukaryota</taxon>
        <taxon>Viridiplantae</taxon>
        <taxon>Streptophyta</taxon>
        <taxon>Embryophyta</taxon>
        <taxon>Bryophyta</taxon>
        <taxon>Bryophytina</taxon>
        <taxon>Bryopsida</taxon>
        <taxon>Funariidae</taxon>
        <taxon>Funariales</taxon>
        <taxon>Funariaceae</taxon>
        <taxon>Physcomitrium</taxon>
    </lineage>
</organism>
<dbReference type="GeneID" id="112279308"/>
<sequence length="118" mass="12439">MDADDAVMSSHGSYSGSNNHNKKDWGQSGYQPQYSGTYNNESQPVQEGMITQPSVGRFTEKEKASAMFVRKPAPPALVPAGQSGMGGSGSSNSSGIVNLRAAPRAEGKMNKNTTKGKK</sequence>
<evidence type="ECO:0000313" key="2">
    <source>
        <dbReference type="EnsemblPlants" id="Pp3c3_9610V3.4"/>
    </source>
</evidence>
<dbReference type="RefSeq" id="XP_073388483.1">
    <property type="nucleotide sequence ID" value="XM_073532382.1"/>
</dbReference>
<keyword evidence="3" id="KW-1185">Reference proteome</keyword>
<name>A0A7I4DFY9_PHYPA</name>
<protein>
    <submittedName>
        <fullName evidence="2">Uncharacterized protein</fullName>
    </submittedName>
</protein>
<reference evidence="2 3" key="2">
    <citation type="journal article" date="2018" name="Plant J.">
        <title>The Physcomitrella patens chromosome-scale assembly reveals moss genome structure and evolution.</title>
        <authorList>
            <person name="Lang D."/>
            <person name="Ullrich K.K."/>
            <person name="Murat F."/>
            <person name="Fuchs J."/>
            <person name="Jenkins J."/>
            <person name="Haas F.B."/>
            <person name="Piednoel M."/>
            <person name="Gundlach H."/>
            <person name="Van Bel M."/>
            <person name="Meyberg R."/>
            <person name="Vives C."/>
            <person name="Morata J."/>
            <person name="Symeonidi A."/>
            <person name="Hiss M."/>
            <person name="Muchero W."/>
            <person name="Kamisugi Y."/>
            <person name="Saleh O."/>
            <person name="Blanc G."/>
            <person name="Decker E.L."/>
            <person name="van Gessel N."/>
            <person name="Grimwood J."/>
            <person name="Hayes R.D."/>
            <person name="Graham S.W."/>
            <person name="Gunter L.E."/>
            <person name="McDaniel S.F."/>
            <person name="Hoernstein S.N.W."/>
            <person name="Larsson A."/>
            <person name="Li F.W."/>
            <person name="Perroud P.F."/>
            <person name="Phillips J."/>
            <person name="Ranjan P."/>
            <person name="Rokshar D.S."/>
            <person name="Rothfels C.J."/>
            <person name="Schneider L."/>
            <person name="Shu S."/>
            <person name="Stevenson D.W."/>
            <person name="Thummler F."/>
            <person name="Tillich M."/>
            <person name="Villarreal Aguilar J.C."/>
            <person name="Widiez T."/>
            <person name="Wong G.K."/>
            <person name="Wymore A."/>
            <person name="Zhang Y."/>
            <person name="Zimmer A.D."/>
            <person name="Quatrano R.S."/>
            <person name="Mayer K.F.X."/>
            <person name="Goodstein D."/>
            <person name="Casacuberta J.M."/>
            <person name="Vandepoele K."/>
            <person name="Reski R."/>
            <person name="Cuming A.C."/>
            <person name="Tuskan G.A."/>
            <person name="Maumus F."/>
            <person name="Salse J."/>
            <person name="Schmutz J."/>
            <person name="Rensing S.A."/>
        </authorList>
    </citation>
    <scope>NUCLEOTIDE SEQUENCE [LARGE SCALE GENOMIC DNA]</scope>
    <source>
        <strain evidence="2 3">cv. Gransden 2004</strain>
    </source>
</reference>
<feature type="compositionally biased region" description="Low complexity" evidence="1">
    <location>
        <begin position="9"/>
        <end position="19"/>
    </location>
</feature>
<dbReference type="EnsemblPlants" id="Pp3c3_9610V3.4">
    <property type="protein sequence ID" value="Pp3c3_9610V3.4"/>
    <property type="gene ID" value="Pp3c3_9610"/>
</dbReference>
<evidence type="ECO:0000313" key="3">
    <source>
        <dbReference type="Proteomes" id="UP000006727"/>
    </source>
</evidence>
<reference evidence="2" key="3">
    <citation type="submission" date="2020-12" db="UniProtKB">
        <authorList>
            <consortium name="EnsemblPlants"/>
        </authorList>
    </citation>
    <scope>IDENTIFICATION</scope>
</reference>
<reference evidence="2 3" key="1">
    <citation type="journal article" date="2008" name="Science">
        <title>The Physcomitrella genome reveals evolutionary insights into the conquest of land by plants.</title>
        <authorList>
            <person name="Rensing S."/>
            <person name="Lang D."/>
            <person name="Zimmer A."/>
            <person name="Terry A."/>
            <person name="Salamov A."/>
            <person name="Shapiro H."/>
            <person name="Nishiyama T."/>
            <person name="Perroud P.-F."/>
            <person name="Lindquist E."/>
            <person name="Kamisugi Y."/>
            <person name="Tanahashi T."/>
            <person name="Sakakibara K."/>
            <person name="Fujita T."/>
            <person name="Oishi K."/>
            <person name="Shin-I T."/>
            <person name="Kuroki Y."/>
            <person name="Toyoda A."/>
            <person name="Suzuki Y."/>
            <person name="Hashimoto A."/>
            <person name="Yamaguchi K."/>
            <person name="Sugano A."/>
            <person name="Kohara Y."/>
            <person name="Fujiyama A."/>
            <person name="Anterola A."/>
            <person name="Aoki S."/>
            <person name="Ashton N."/>
            <person name="Barbazuk W.B."/>
            <person name="Barker E."/>
            <person name="Bennetzen J."/>
            <person name="Bezanilla M."/>
            <person name="Blankenship R."/>
            <person name="Cho S.H."/>
            <person name="Dutcher S."/>
            <person name="Estelle M."/>
            <person name="Fawcett J.A."/>
            <person name="Gundlach H."/>
            <person name="Hanada K."/>
            <person name="Heyl A."/>
            <person name="Hicks K.A."/>
            <person name="Hugh J."/>
            <person name="Lohr M."/>
            <person name="Mayer K."/>
            <person name="Melkozernov A."/>
            <person name="Murata T."/>
            <person name="Nelson D."/>
            <person name="Pils B."/>
            <person name="Prigge M."/>
            <person name="Reiss B."/>
            <person name="Renner T."/>
            <person name="Rombauts S."/>
            <person name="Rushton P."/>
            <person name="Sanderfoot A."/>
            <person name="Schween G."/>
            <person name="Shiu S.-H."/>
            <person name="Stueber K."/>
            <person name="Theodoulou F.L."/>
            <person name="Tu H."/>
            <person name="Van de Peer Y."/>
            <person name="Verrier P.J."/>
            <person name="Waters E."/>
            <person name="Wood A."/>
            <person name="Yang L."/>
            <person name="Cove D."/>
            <person name="Cuming A."/>
            <person name="Hasebe M."/>
            <person name="Lucas S."/>
            <person name="Mishler D.B."/>
            <person name="Reski R."/>
            <person name="Grigoriev I."/>
            <person name="Quatrano R.S."/>
            <person name="Boore J.L."/>
        </authorList>
    </citation>
    <scope>NUCLEOTIDE SEQUENCE [LARGE SCALE GENOMIC DNA]</scope>
    <source>
        <strain evidence="2 3">cv. Gransden 2004</strain>
    </source>
</reference>